<dbReference type="GO" id="GO:0005730">
    <property type="term" value="C:nucleolus"/>
    <property type="evidence" value="ECO:0007669"/>
    <property type="project" value="TreeGrafter"/>
</dbReference>
<dbReference type="GeneID" id="119738192"/>
<organism evidence="8 9">
    <name type="scientific">Patiria miniata</name>
    <name type="common">Bat star</name>
    <name type="synonym">Asterina miniata</name>
    <dbReference type="NCBI Taxonomy" id="46514"/>
    <lineage>
        <taxon>Eukaryota</taxon>
        <taxon>Metazoa</taxon>
        <taxon>Echinodermata</taxon>
        <taxon>Eleutherozoa</taxon>
        <taxon>Asterozoa</taxon>
        <taxon>Asteroidea</taxon>
        <taxon>Valvatacea</taxon>
        <taxon>Valvatida</taxon>
        <taxon>Asterinidae</taxon>
        <taxon>Patiria</taxon>
    </lineage>
</organism>
<comment type="catalytic activity">
    <reaction evidence="1 5">
        <text>[protein]-peptidylproline (omega=180) = [protein]-peptidylproline (omega=0)</text>
        <dbReference type="Rhea" id="RHEA:16237"/>
        <dbReference type="Rhea" id="RHEA-COMP:10747"/>
        <dbReference type="Rhea" id="RHEA-COMP:10748"/>
        <dbReference type="ChEBI" id="CHEBI:83833"/>
        <dbReference type="ChEBI" id="CHEBI:83834"/>
        <dbReference type="EC" id="5.2.1.8"/>
    </reaction>
</comment>
<dbReference type="Pfam" id="PF17800">
    <property type="entry name" value="NPL"/>
    <property type="match status" value="1"/>
</dbReference>
<sequence length="588" mass="65070">MFWGLTIEPGKHYTQTVEESFHVSMVALDTRDVAITEREQGKLTQLMVQHEKAEFLVCTLCYGTVFQQSLDLNLTEGEEVTFFTEGRGTLHLTGYLVKDEPLTLDPDMMSLEEMSSSDDVASDSGDEDEMSEVVAGDDDDDDEVPSLQELAAASLEDEDDDNEDDEWKPKDKKTKRKKKQKKKDSKRLHLEEADPEPRKAKQLATLEMSKIQGDGSDSDEGTDEDFNPMDVALQDKDEDMESDSDDDLLEWEDEEDDSDEEDGDSEDSEDEDELYDEQDSDYNQDSEEEDVEVVVRSLRNKQHSKQQLREKMAGDTVKTVKSPRILRAREIQSPKVSPAKSPDKQTTAENKENIAGQQRLRKDLSTPKTAKPKGNKTPSSKTPTEGKAAKSKTPSSELVGRKTPGRKTSDGSTEKGQTPQGQTPRGQTPTAKTPTVGRGGHVDQEGKSPKQKMQANQTPKSLKKDKKKDQQATKTPKKVKLPGGTVIEDIVTGDGKVAKVGKMVHVYYKGTLASNGKQFDSCLGGKPFMFRLGRSEVIKGWDMGIAGMKLGGERRITIPAAEGYGRKAVGPIPPNSTLVFNVTLKNVS</sequence>
<dbReference type="RefSeq" id="XP_038068904.1">
    <property type="nucleotide sequence ID" value="XM_038212976.1"/>
</dbReference>
<evidence type="ECO:0000256" key="1">
    <source>
        <dbReference type="ARBA" id="ARBA00000971"/>
    </source>
</evidence>
<dbReference type="GO" id="GO:0003755">
    <property type="term" value="F:peptidyl-prolyl cis-trans isomerase activity"/>
    <property type="evidence" value="ECO:0007669"/>
    <property type="project" value="UniProtKB-KW"/>
</dbReference>
<evidence type="ECO:0000313" key="8">
    <source>
        <dbReference type="EnsemblMetazoa" id="XP_038068904.1"/>
    </source>
</evidence>
<feature type="compositionally biased region" description="Acidic residues" evidence="6">
    <location>
        <begin position="216"/>
        <end position="227"/>
    </location>
</feature>
<dbReference type="SUPFAM" id="SSF54534">
    <property type="entry name" value="FKBP-like"/>
    <property type="match status" value="1"/>
</dbReference>
<dbReference type="PANTHER" id="PTHR43811">
    <property type="entry name" value="FKBP-TYPE PEPTIDYL-PROLYL CIS-TRANS ISOMERASE FKPA"/>
    <property type="match status" value="1"/>
</dbReference>
<feature type="compositionally biased region" description="Acidic residues" evidence="6">
    <location>
        <begin position="236"/>
        <end position="292"/>
    </location>
</feature>
<evidence type="ECO:0000313" key="9">
    <source>
        <dbReference type="Proteomes" id="UP000887568"/>
    </source>
</evidence>
<dbReference type="AlphaFoldDB" id="A0A914AZF7"/>
<feature type="compositionally biased region" description="Acidic residues" evidence="6">
    <location>
        <begin position="155"/>
        <end position="166"/>
    </location>
</feature>
<evidence type="ECO:0000259" key="7">
    <source>
        <dbReference type="PROSITE" id="PS50059"/>
    </source>
</evidence>
<dbReference type="PANTHER" id="PTHR43811:SF19">
    <property type="entry name" value="39 KDA FK506-BINDING NUCLEAR PROTEIN"/>
    <property type="match status" value="1"/>
</dbReference>
<dbReference type="InterPro" id="IPR041232">
    <property type="entry name" value="NPL"/>
</dbReference>
<dbReference type="OMA" id="KVEMRYI"/>
<evidence type="ECO:0000256" key="2">
    <source>
        <dbReference type="ARBA" id="ARBA00013194"/>
    </source>
</evidence>
<dbReference type="Gene3D" id="3.10.50.40">
    <property type="match status" value="1"/>
</dbReference>
<keyword evidence="4 5" id="KW-0413">Isomerase</keyword>
<dbReference type="InterPro" id="IPR046357">
    <property type="entry name" value="PPIase_dom_sf"/>
</dbReference>
<dbReference type="EnsemblMetazoa" id="XM_038212976.1">
    <property type="protein sequence ID" value="XP_038068904.1"/>
    <property type="gene ID" value="LOC119738192"/>
</dbReference>
<keyword evidence="3 5" id="KW-0697">Rotamase</keyword>
<keyword evidence="9" id="KW-1185">Reference proteome</keyword>
<dbReference type="PROSITE" id="PS50059">
    <property type="entry name" value="FKBP_PPIASE"/>
    <property type="match status" value="1"/>
</dbReference>
<accession>A0A914AZF7</accession>
<proteinExistence type="predicted"/>
<evidence type="ECO:0000256" key="5">
    <source>
        <dbReference type="PROSITE-ProRule" id="PRU00277"/>
    </source>
</evidence>
<dbReference type="GO" id="GO:0000785">
    <property type="term" value="C:chromatin"/>
    <property type="evidence" value="ECO:0007669"/>
    <property type="project" value="TreeGrafter"/>
</dbReference>
<feature type="compositionally biased region" description="Basic and acidic residues" evidence="6">
    <location>
        <begin position="187"/>
        <end position="199"/>
    </location>
</feature>
<protein>
    <recommendedName>
        <fullName evidence="2 5">peptidylprolyl isomerase</fullName>
        <ecNumber evidence="2 5">5.2.1.8</ecNumber>
    </recommendedName>
</protein>
<dbReference type="OrthoDB" id="1902587at2759"/>
<name>A0A914AZF7_PATMI</name>
<feature type="compositionally biased region" description="Basic residues" evidence="6">
    <location>
        <begin position="170"/>
        <end position="186"/>
    </location>
</feature>
<feature type="domain" description="PPIase FKBP-type" evidence="7">
    <location>
        <begin position="501"/>
        <end position="588"/>
    </location>
</feature>
<dbReference type="FunFam" id="3.10.50.40:FF:000006">
    <property type="entry name" value="Peptidyl-prolyl cis-trans isomerase"/>
    <property type="match status" value="1"/>
</dbReference>
<dbReference type="EC" id="5.2.1.8" evidence="2 5"/>
<evidence type="ECO:0000256" key="6">
    <source>
        <dbReference type="SAM" id="MobiDB-lite"/>
    </source>
</evidence>
<dbReference type="InterPro" id="IPR023566">
    <property type="entry name" value="PPIase_Fpr3/Fpr4-like"/>
</dbReference>
<reference evidence="8" key="1">
    <citation type="submission" date="2022-11" db="UniProtKB">
        <authorList>
            <consortium name="EnsemblMetazoa"/>
        </authorList>
    </citation>
    <scope>IDENTIFICATION</scope>
</reference>
<evidence type="ECO:0000256" key="3">
    <source>
        <dbReference type="ARBA" id="ARBA00023110"/>
    </source>
</evidence>
<feature type="compositionally biased region" description="Acidic residues" evidence="6">
    <location>
        <begin position="120"/>
        <end position="144"/>
    </location>
</feature>
<dbReference type="Pfam" id="PF00254">
    <property type="entry name" value="FKBP_C"/>
    <property type="match status" value="1"/>
</dbReference>
<evidence type="ECO:0000256" key="4">
    <source>
        <dbReference type="ARBA" id="ARBA00023235"/>
    </source>
</evidence>
<dbReference type="InterPro" id="IPR001179">
    <property type="entry name" value="PPIase_FKBP_dom"/>
</dbReference>
<dbReference type="PIRSF" id="PIRSF001473">
    <property type="entry name" value="FK506-bp_FPR3"/>
    <property type="match status" value="1"/>
</dbReference>
<feature type="region of interest" description="Disordered" evidence="6">
    <location>
        <begin position="114"/>
        <end position="480"/>
    </location>
</feature>
<dbReference type="Gene3D" id="2.60.120.340">
    <property type="entry name" value="Nucleoplasmin core domain"/>
    <property type="match status" value="1"/>
</dbReference>
<feature type="compositionally biased region" description="Low complexity" evidence="6">
    <location>
        <begin position="416"/>
        <end position="430"/>
    </location>
</feature>
<dbReference type="Proteomes" id="UP000887568">
    <property type="component" value="Unplaced"/>
</dbReference>